<comment type="caution">
    <text evidence="3">The sequence shown here is derived from an EMBL/GenBank/DDBJ whole genome shotgun (WGS) entry which is preliminary data.</text>
</comment>
<feature type="region of interest" description="Disordered" evidence="2">
    <location>
        <begin position="267"/>
        <end position="287"/>
    </location>
</feature>
<reference evidence="3 4" key="1">
    <citation type="submission" date="2015-07" db="EMBL/GenBank/DDBJ databases">
        <authorList>
            <person name="Ju K.-S."/>
            <person name="Doroghazi J.R."/>
            <person name="Metcalf W.W."/>
        </authorList>
    </citation>
    <scope>NUCLEOTIDE SEQUENCE [LARGE SCALE GENOMIC DNA]</scope>
    <source>
        <strain evidence="3 4">NRRL B-3589</strain>
    </source>
</reference>
<feature type="compositionally biased region" description="Basic and acidic residues" evidence="2">
    <location>
        <begin position="335"/>
        <end position="359"/>
    </location>
</feature>
<feature type="region of interest" description="Disordered" evidence="2">
    <location>
        <begin position="335"/>
        <end position="372"/>
    </location>
</feature>
<proteinExistence type="predicted"/>
<accession>A0ABR5J266</accession>
<feature type="coiled-coil region" evidence="1">
    <location>
        <begin position="152"/>
        <end position="179"/>
    </location>
</feature>
<name>A0ABR5J266_9ACTN</name>
<protein>
    <recommendedName>
        <fullName evidence="5">Methyl-accepting transducer domain-containing protein</fullName>
    </recommendedName>
</protein>
<dbReference type="Proteomes" id="UP000037020">
    <property type="component" value="Unassembled WGS sequence"/>
</dbReference>
<keyword evidence="1" id="KW-0175">Coiled coil</keyword>
<evidence type="ECO:0000256" key="2">
    <source>
        <dbReference type="SAM" id="MobiDB-lite"/>
    </source>
</evidence>
<sequence>ANAAENKAEAAAANANAAANKTEAEASATHAAAMRANANATEATAQEARAGVAAHEAARLAGLAAAEANNALQAANRTKGEAEGAVREAAMARLQATIALQASAAARSTAAGIADPANTAIALTAPFSGKDVDADFAAEVAQAAQEMGQEQVDSAEAKAAEAVKAAEAAEDAAKKANAQVAPAFQAAADAARSSADAARSAASAMKSAAEAAADGAKARSAAARANQADAQAQTDAQLARQAATQAYKDAAAARDAANQAEAEAARARGAAAEADQHASAANSAADLAEREATVAQSAATQAQKDAVAADKLAEAAESHAKSAKKAADNALEYAKEADEAAKQAEKERDDRAARAREEAANSGKVSGRELTSRDKRDIEDVGITPEMYAEYQKLASFEFKDLLKEIGGELLEEFFDVKDIQKCYSEGNVEACFWALVNNLPWGKAFKAVEKFPEIIKAVRRLVGIDKLLDESAKAKKVIKETEEVLEEANKRAPFCPKKPKPKGLAAPGNFPKAWHAATSMAIARENQRATNQQHRPETRRLAAGDRIRTLDGELREIADTRSWSGVRRVYNVSSGRAGTLYAPTGNARAFVNGGHDSGNLGPRREEFIAKLVGGTVAKDSKGQDIPIHMPNVGKSGLDVLGPNGEYIFVGGGAKAKNPSNFGKLLKISKWAADEAGVKAIYYLADNTPESAVKQAKKAFGDENVHIFTLPTTC</sequence>
<keyword evidence="4" id="KW-1185">Reference proteome</keyword>
<feature type="compositionally biased region" description="Low complexity" evidence="2">
    <location>
        <begin position="267"/>
        <end position="286"/>
    </location>
</feature>
<evidence type="ECO:0000313" key="3">
    <source>
        <dbReference type="EMBL" id="KOG87478.1"/>
    </source>
</evidence>
<evidence type="ECO:0008006" key="5">
    <source>
        <dbReference type="Google" id="ProtNLM"/>
    </source>
</evidence>
<evidence type="ECO:0000313" key="4">
    <source>
        <dbReference type="Proteomes" id="UP000037020"/>
    </source>
</evidence>
<dbReference type="EMBL" id="LGUT01002210">
    <property type="protein sequence ID" value="KOG87478.1"/>
    <property type="molecule type" value="Genomic_DNA"/>
</dbReference>
<feature type="coiled-coil region" evidence="1">
    <location>
        <begin position="465"/>
        <end position="492"/>
    </location>
</feature>
<evidence type="ECO:0000256" key="1">
    <source>
        <dbReference type="SAM" id="Coils"/>
    </source>
</evidence>
<feature type="region of interest" description="Disordered" evidence="2">
    <location>
        <begin position="14"/>
        <end position="48"/>
    </location>
</feature>
<gene>
    <name evidence="3" type="ORF">ADK38_25225</name>
</gene>
<feature type="non-terminal residue" evidence="3">
    <location>
        <position position="1"/>
    </location>
</feature>
<organism evidence="3 4">
    <name type="scientific">Streptomyces varsoviensis</name>
    <dbReference type="NCBI Taxonomy" id="67373"/>
    <lineage>
        <taxon>Bacteria</taxon>
        <taxon>Bacillati</taxon>
        <taxon>Actinomycetota</taxon>
        <taxon>Actinomycetes</taxon>
        <taxon>Kitasatosporales</taxon>
        <taxon>Streptomycetaceae</taxon>
        <taxon>Streptomyces</taxon>
    </lineage>
</organism>